<feature type="transmembrane region" description="Helical" evidence="6">
    <location>
        <begin position="351"/>
        <end position="371"/>
    </location>
</feature>
<dbReference type="InterPro" id="IPR036259">
    <property type="entry name" value="MFS_trans_sf"/>
</dbReference>
<reference evidence="7" key="1">
    <citation type="submission" date="2020-03" db="EMBL/GenBank/DDBJ databases">
        <title>Draft Genome Sequence of Cylindrodendrum hubeiense.</title>
        <authorList>
            <person name="Buettner E."/>
            <person name="Kellner H."/>
        </authorList>
    </citation>
    <scope>NUCLEOTIDE SEQUENCE</scope>
    <source>
        <strain evidence="7">IHI 201604</strain>
    </source>
</reference>
<keyword evidence="8" id="KW-1185">Reference proteome</keyword>
<protein>
    <recommendedName>
        <fullName evidence="9">Siderophore iron transporter mirB</fullName>
    </recommendedName>
</protein>
<feature type="transmembrane region" description="Helical" evidence="6">
    <location>
        <begin position="198"/>
        <end position="215"/>
    </location>
</feature>
<dbReference type="EMBL" id="JAANBB010000001">
    <property type="protein sequence ID" value="KAF7558165.1"/>
    <property type="molecule type" value="Genomic_DNA"/>
</dbReference>
<feature type="transmembrane region" description="Helical" evidence="6">
    <location>
        <begin position="70"/>
        <end position="88"/>
    </location>
</feature>
<evidence type="ECO:0000256" key="1">
    <source>
        <dbReference type="ARBA" id="ARBA00004141"/>
    </source>
</evidence>
<evidence type="ECO:0000256" key="5">
    <source>
        <dbReference type="ARBA" id="ARBA00023180"/>
    </source>
</evidence>
<evidence type="ECO:0000313" key="7">
    <source>
        <dbReference type="EMBL" id="KAF7558165.1"/>
    </source>
</evidence>
<evidence type="ECO:0000313" key="8">
    <source>
        <dbReference type="Proteomes" id="UP000722485"/>
    </source>
</evidence>
<keyword evidence="5" id="KW-0325">Glycoprotein</keyword>
<feature type="transmembrane region" description="Helical" evidence="6">
    <location>
        <begin position="282"/>
        <end position="304"/>
    </location>
</feature>
<evidence type="ECO:0008006" key="9">
    <source>
        <dbReference type="Google" id="ProtNLM"/>
    </source>
</evidence>
<gene>
    <name evidence="7" type="ORF">G7Z17_g102</name>
</gene>
<dbReference type="PANTHER" id="PTHR23501">
    <property type="entry name" value="MAJOR FACILITATOR SUPERFAMILY"/>
    <property type="match status" value="1"/>
</dbReference>
<evidence type="ECO:0000256" key="6">
    <source>
        <dbReference type="SAM" id="Phobius"/>
    </source>
</evidence>
<sequence>MAAPTQAVPEQVEQSRISIERDVEKLDTAVKTNGLDADEDLKDNSDANSEEFQDGVARVRAITATWSKQTMWLMFALLYLVSFIDALMNSVQGTLNPYITSSFNKHGLLASVSVVATIVSGCSKLTLAKIIDIWGRIEGFLCMLVLVIISLIMKATCKNMEAYVGAHTLYWVGHIGMMYVVDVMLADFTSLRNRMTMFGINGTPLIASTFAGPKIAELFYNNLNFRWAFGAFTIMITGICIPVILVMLHMQRKALKIGALPEKESTRTTLQSIQHYFVEFDVIGIILVTAVFSLILLPFSIATYAPNGWASGYIIAMEVLGLLCVPTFYIWESRFARVQFLPWKYLKEPTIVGSCLLYGVMFASVFAWNAYFSSYLQVVHRLSITSANYVLNAFSLTSAIFGPLIGMLISYTGEFKWTAYSGIPCVLLGTALLIPFRQPDTHVGILTMTQILNGLGTGIFATCGQLAVMSPVTHQQIAVVVALWGMFGSIGASVGLAIAGAIWNNSLPKELYKRLPEESKNLSATIFGDMVIQLSYEDGTLEREAIVGAYAVVQRQMVIAGACLVPLCLASIWIWRNINVKKVEEEKGVQTKGTVW</sequence>
<name>A0A9P5LDM4_9HYPO</name>
<dbReference type="AlphaFoldDB" id="A0A9P5LDM4"/>
<feature type="transmembrane region" description="Helical" evidence="6">
    <location>
        <begin position="139"/>
        <end position="156"/>
    </location>
</feature>
<feature type="transmembrane region" description="Helical" evidence="6">
    <location>
        <begin position="480"/>
        <end position="503"/>
    </location>
</feature>
<evidence type="ECO:0000256" key="4">
    <source>
        <dbReference type="ARBA" id="ARBA00023136"/>
    </source>
</evidence>
<feature type="transmembrane region" description="Helical" evidence="6">
    <location>
        <begin position="391"/>
        <end position="410"/>
    </location>
</feature>
<feature type="transmembrane region" description="Helical" evidence="6">
    <location>
        <begin position="557"/>
        <end position="575"/>
    </location>
</feature>
<feature type="transmembrane region" description="Helical" evidence="6">
    <location>
        <begin position="227"/>
        <end position="248"/>
    </location>
</feature>
<keyword evidence="4 6" id="KW-0472">Membrane</keyword>
<proteinExistence type="predicted"/>
<comment type="caution">
    <text evidence="7">The sequence shown here is derived from an EMBL/GenBank/DDBJ whole genome shotgun (WGS) entry which is preliminary data.</text>
</comment>
<keyword evidence="3 6" id="KW-1133">Transmembrane helix</keyword>
<feature type="transmembrane region" description="Helical" evidence="6">
    <location>
        <begin position="448"/>
        <end position="468"/>
    </location>
</feature>
<keyword evidence="2 6" id="KW-0812">Transmembrane</keyword>
<dbReference type="OrthoDB" id="4078873at2759"/>
<organism evidence="7 8">
    <name type="scientific">Cylindrodendrum hubeiense</name>
    <dbReference type="NCBI Taxonomy" id="595255"/>
    <lineage>
        <taxon>Eukaryota</taxon>
        <taxon>Fungi</taxon>
        <taxon>Dikarya</taxon>
        <taxon>Ascomycota</taxon>
        <taxon>Pezizomycotina</taxon>
        <taxon>Sordariomycetes</taxon>
        <taxon>Hypocreomycetidae</taxon>
        <taxon>Hypocreales</taxon>
        <taxon>Nectriaceae</taxon>
        <taxon>Cylindrodendrum</taxon>
    </lineage>
</organism>
<feature type="transmembrane region" description="Helical" evidence="6">
    <location>
        <begin position="310"/>
        <end position="331"/>
    </location>
</feature>
<dbReference type="PANTHER" id="PTHR23501:SF107">
    <property type="entry name" value="TRANSPORTER, PUTATIVE (AFU_ORTHOLOGUE AFUA_7G04730)-RELATED"/>
    <property type="match status" value="1"/>
</dbReference>
<feature type="transmembrane region" description="Helical" evidence="6">
    <location>
        <begin position="417"/>
        <end position="436"/>
    </location>
</feature>
<comment type="subcellular location">
    <subcellularLocation>
        <location evidence="1">Membrane</location>
        <topology evidence="1">Multi-pass membrane protein</topology>
    </subcellularLocation>
</comment>
<dbReference type="Proteomes" id="UP000722485">
    <property type="component" value="Unassembled WGS sequence"/>
</dbReference>
<dbReference type="GO" id="GO:0022857">
    <property type="term" value="F:transmembrane transporter activity"/>
    <property type="evidence" value="ECO:0007669"/>
    <property type="project" value="InterPro"/>
</dbReference>
<dbReference type="InterPro" id="IPR011701">
    <property type="entry name" value="MFS"/>
</dbReference>
<dbReference type="Gene3D" id="1.20.1250.20">
    <property type="entry name" value="MFS general substrate transporter like domains"/>
    <property type="match status" value="2"/>
</dbReference>
<accession>A0A9P5LDM4</accession>
<dbReference type="GO" id="GO:0005886">
    <property type="term" value="C:plasma membrane"/>
    <property type="evidence" value="ECO:0007669"/>
    <property type="project" value="TreeGrafter"/>
</dbReference>
<dbReference type="SUPFAM" id="SSF103473">
    <property type="entry name" value="MFS general substrate transporter"/>
    <property type="match status" value="1"/>
</dbReference>
<feature type="transmembrane region" description="Helical" evidence="6">
    <location>
        <begin position="168"/>
        <end position="186"/>
    </location>
</feature>
<evidence type="ECO:0000256" key="2">
    <source>
        <dbReference type="ARBA" id="ARBA00022692"/>
    </source>
</evidence>
<dbReference type="Pfam" id="PF07690">
    <property type="entry name" value="MFS_1"/>
    <property type="match status" value="1"/>
</dbReference>
<evidence type="ECO:0000256" key="3">
    <source>
        <dbReference type="ARBA" id="ARBA00022989"/>
    </source>
</evidence>
<feature type="transmembrane region" description="Helical" evidence="6">
    <location>
        <begin position="108"/>
        <end position="127"/>
    </location>
</feature>